<dbReference type="EMBL" id="LAZR01018203">
    <property type="protein sequence ID" value="KKL97282.1"/>
    <property type="molecule type" value="Genomic_DNA"/>
</dbReference>
<dbReference type="AlphaFoldDB" id="A0A0F9JE85"/>
<proteinExistence type="predicted"/>
<gene>
    <name evidence="1" type="ORF">LCGC14_1836010</name>
</gene>
<sequence length="253" mass="26441">ASRGDVIYVMPGHSETVATAAGVDFDVAGVTVIGLGYGTDQAQLRLTVNTAHIEIAAANVTWINLRITAAVSDLAQAIDIVAAGDNFTSIGCIYDEEATNENYKIVFGVEDLVDGGTFINNQYFGGDVENDSFWVGAGTADRTSFIGNTFQHTAVQTGVVAFITNVTAFTQGRIEDNTFINQQPVAAASVVVLAGTGNSGICDNNVMCFLDTDATNANCISAFDVTGMGMGRMQASGAVDETSNIFSRSTLTS</sequence>
<evidence type="ECO:0000313" key="1">
    <source>
        <dbReference type="EMBL" id="KKL97282.1"/>
    </source>
</evidence>
<protein>
    <recommendedName>
        <fullName evidence="2">Periplasmic copper-binding protein NosD beta helix domain-containing protein</fullName>
    </recommendedName>
</protein>
<accession>A0A0F9JE85</accession>
<comment type="caution">
    <text evidence="1">The sequence shown here is derived from an EMBL/GenBank/DDBJ whole genome shotgun (WGS) entry which is preliminary data.</text>
</comment>
<dbReference type="SUPFAM" id="SSF51126">
    <property type="entry name" value="Pectin lyase-like"/>
    <property type="match status" value="1"/>
</dbReference>
<evidence type="ECO:0008006" key="2">
    <source>
        <dbReference type="Google" id="ProtNLM"/>
    </source>
</evidence>
<feature type="non-terminal residue" evidence="1">
    <location>
        <position position="1"/>
    </location>
</feature>
<name>A0A0F9JE85_9ZZZZ</name>
<dbReference type="InterPro" id="IPR011050">
    <property type="entry name" value="Pectin_lyase_fold/virulence"/>
</dbReference>
<organism evidence="1">
    <name type="scientific">marine sediment metagenome</name>
    <dbReference type="NCBI Taxonomy" id="412755"/>
    <lineage>
        <taxon>unclassified sequences</taxon>
        <taxon>metagenomes</taxon>
        <taxon>ecological metagenomes</taxon>
    </lineage>
</organism>
<reference evidence="1" key="1">
    <citation type="journal article" date="2015" name="Nature">
        <title>Complex archaea that bridge the gap between prokaryotes and eukaryotes.</title>
        <authorList>
            <person name="Spang A."/>
            <person name="Saw J.H."/>
            <person name="Jorgensen S.L."/>
            <person name="Zaremba-Niedzwiedzka K."/>
            <person name="Martijn J."/>
            <person name="Lind A.E."/>
            <person name="van Eijk R."/>
            <person name="Schleper C."/>
            <person name="Guy L."/>
            <person name="Ettema T.J."/>
        </authorList>
    </citation>
    <scope>NUCLEOTIDE SEQUENCE</scope>
</reference>